<comment type="caution">
    <text evidence="1">The sequence shown here is derived from an EMBL/GenBank/DDBJ whole genome shotgun (WGS) entry which is preliminary data.</text>
</comment>
<dbReference type="GO" id="GO:0016705">
    <property type="term" value="F:oxidoreductase activity, acting on paired donors, with incorporation or reduction of molecular oxygen"/>
    <property type="evidence" value="ECO:0007669"/>
    <property type="project" value="InterPro"/>
</dbReference>
<sequence length="134" mass="14695">MDYRIPKGTRIILNMGMLHRDPYIWARPVREVNAIVEVIQHVAGVGDFVGNCGGFGASSALEDADVENKKTFKDAIFFLLPEGSNSVATIRRHAFASISFPPPVSSIAKNLCQRPSKQLQSPSVRLQLKGKTSN</sequence>
<dbReference type="Proteomes" id="UP000325081">
    <property type="component" value="Unassembled WGS sequence"/>
</dbReference>
<organism evidence="1 2">
    <name type="scientific">Striga asiatica</name>
    <name type="common">Asiatic witchweed</name>
    <name type="synonym">Buchnera asiatica</name>
    <dbReference type="NCBI Taxonomy" id="4170"/>
    <lineage>
        <taxon>Eukaryota</taxon>
        <taxon>Viridiplantae</taxon>
        <taxon>Streptophyta</taxon>
        <taxon>Embryophyta</taxon>
        <taxon>Tracheophyta</taxon>
        <taxon>Spermatophyta</taxon>
        <taxon>Magnoliopsida</taxon>
        <taxon>eudicotyledons</taxon>
        <taxon>Gunneridae</taxon>
        <taxon>Pentapetalae</taxon>
        <taxon>asterids</taxon>
        <taxon>lamiids</taxon>
        <taxon>Lamiales</taxon>
        <taxon>Orobanchaceae</taxon>
        <taxon>Buchnereae</taxon>
        <taxon>Striga</taxon>
    </lineage>
</organism>
<protein>
    <submittedName>
        <fullName evidence="1">Cytochrome P450-like protein</fullName>
    </submittedName>
</protein>
<proteinExistence type="predicted"/>
<name>A0A5A7PRP5_STRAF</name>
<dbReference type="Gene3D" id="1.10.630.10">
    <property type="entry name" value="Cytochrome P450"/>
    <property type="match status" value="1"/>
</dbReference>
<dbReference type="AlphaFoldDB" id="A0A5A7PRP5"/>
<gene>
    <name evidence="1" type="ORF">STAS_11693</name>
</gene>
<keyword evidence="2" id="KW-1185">Reference proteome</keyword>
<dbReference type="InterPro" id="IPR036396">
    <property type="entry name" value="Cyt_P450_sf"/>
</dbReference>
<dbReference type="GO" id="GO:0004497">
    <property type="term" value="F:monooxygenase activity"/>
    <property type="evidence" value="ECO:0007669"/>
    <property type="project" value="InterPro"/>
</dbReference>
<evidence type="ECO:0000313" key="2">
    <source>
        <dbReference type="Proteomes" id="UP000325081"/>
    </source>
</evidence>
<dbReference type="EMBL" id="BKCP01004961">
    <property type="protein sequence ID" value="GER35424.1"/>
    <property type="molecule type" value="Genomic_DNA"/>
</dbReference>
<dbReference type="GO" id="GO:0005506">
    <property type="term" value="F:iron ion binding"/>
    <property type="evidence" value="ECO:0007669"/>
    <property type="project" value="InterPro"/>
</dbReference>
<evidence type="ECO:0000313" key="1">
    <source>
        <dbReference type="EMBL" id="GER35424.1"/>
    </source>
</evidence>
<accession>A0A5A7PRP5</accession>
<dbReference type="GO" id="GO:0020037">
    <property type="term" value="F:heme binding"/>
    <property type="evidence" value="ECO:0007669"/>
    <property type="project" value="InterPro"/>
</dbReference>
<reference evidence="2" key="1">
    <citation type="journal article" date="2019" name="Curr. Biol.">
        <title>Genome Sequence of Striga asiatica Provides Insight into the Evolution of Plant Parasitism.</title>
        <authorList>
            <person name="Yoshida S."/>
            <person name="Kim S."/>
            <person name="Wafula E.K."/>
            <person name="Tanskanen J."/>
            <person name="Kim Y.M."/>
            <person name="Honaas L."/>
            <person name="Yang Z."/>
            <person name="Spallek T."/>
            <person name="Conn C.E."/>
            <person name="Ichihashi Y."/>
            <person name="Cheong K."/>
            <person name="Cui S."/>
            <person name="Der J.P."/>
            <person name="Gundlach H."/>
            <person name="Jiao Y."/>
            <person name="Hori C."/>
            <person name="Ishida J.K."/>
            <person name="Kasahara H."/>
            <person name="Kiba T."/>
            <person name="Kim M.S."/>
            <person name="Koo N."/>
            <person name="Laohavisit A."/>
            <person name="Lee Y.H."/>
            <person name="Lumba S."/>
            <person name="McCourt P."/>
            <person name="Mortimer J.C."/>
            <person name="Mutuku J.M."/>
            <person name="Nomura T."/>
            <person name="Sasaki-Sekimoto Y."/>
            <person name="Seto Y."/>
            <person name="Wang Y."/>
            <person name="Wakatake T."/>
            <person name="Sakakibara H."/>
            <person name="Demura T."/>
            <person name="Yamaguchi S."/>
            <person name="Yoneyama K."/>
            <person name="Manabe R.I."/>
            <person name="Nelson D.C."/>
            <person name="Schulman A.H."/>
            <person name="Timko M.P."/>
            <person name="dePamphilis C.W."/>
            <person name="Choi D."/>
            <person name="Shirasu K."/>
        </authorList>
    </citation>
    <scope>NUCLEOTIDE SEQUENCE [LARGE SCALE GENOMIC DNA]</scope>
    <source>
        <strain evidence="2">cv. UVA1</strain>
    </source>
</reference>
<dbReference type="SUPFAM" id="SSF48264">
    <property type="entry name" value="Cytochrome P450"/>
    <property type="match status" value="1"/>
</dbReference>